<accession>A0AAW2JHN9</accession>
<evidence type="ECO:0000313" key="1">
    <source>
        <dbReference type="EMBL" id="KAL0293737.1"/>
    </source>
</evidence>
<gene>
    <name evidence="1" type="ORF">Sangu_3232000</name>
</gene>
<protein>
    <recommendedName>
        <fullName evidence="2">Reverse transcriptase domain-containing protein</fullName>
    </recommendedName>
</protein>
<dbReference type="InterPro" id="IPR052343">
    <property type="entry name" value="Retrotransposon-Effector_Assoc"/>
</dbReference>
<reference evidence="1" key="2">
    <citation type="journal article" date="2024" name="Plant">
        <title>Genomic evolution and insights into agronomic trait innovations of Sesamum species.</title>
        <authorList>
            <person name="Miao H."/>
            <person name="Wang L."/>
            <person name="Qu L."/>
            <person name="Liu H."/>
            <person name="Sun Y."/>
            <person name="Le M."/>
            <person name="Wang Q."/>
            <person name="Wei S."/>
            <person name="Zheng Y."/>
            <person name="Lin W."/>
            <person name="Duan Y."/>
            <person name="Cao H."/>
            <person name="Xiong S."/>
            <person name="Wang X."/>
            <person name="Wei L."/>
            <person name="Li C."/>
            <person name="Ma Q."/>
            <person name="Ju M."/>
            <person name="Zhao R."/>
            <person name="Li G."/>
            <person name="Mu C."/>
            <person name="Tian Q."/>
            <person name="Mei H."/>
            <person name="Zhang T."/>
            <person name="Gao T."/>
            <person name="Zhang H."/>
        </authorList>
    </citation>
    <scope>NUCLEOTIDE SEQUENCE</scope>
    <source>
        <strain evidence="1">G01</strain>
    </source>
</reference>
<dbReference type="AlphaFoldDB" id="A0AAW2JHN9"/>
<evidence type="ECO:0008006" key="2">
    <source>
        <dbReference type="Google" id="ProtNLM"/>
    </source>
</evidence>
<organism evidence="1">
    <name type="scientific">Sesamum angustifolium</name>
    <dbReference type="NCBI Taxonomy" id="2727405"/>
    <lineage>
        <taxon>Eukaryota</taxon>
        <taxon>Viridiplantae</taxon>
        <taxon>Streptophyta</taxon>
        <taxon>Embryophyta</taxon>
        <taxon>Tracheophyta</taxon>
        <taxon>Spermatophyta</taxon>
        <taxon>Magnoliopsida</taxon>
        <taxon>eudicotyledons</taxon>
        <taxon>Gunneridae</taxon>
        <taxon>Pentapetalae</taxon>
        <taxon>asterids</taxon>
        <taxon>lamiids</taxon>
        <taxon>Lamiales</taxon>
        <taxon>Pedaliaceae</taxon>
        <taxon>Sesamum</taxon>
    </lineage>
</organism>
<dbReference type="PANTHER" id="PTHR46890">
    <property type="entry name" value="NON-LTR RETROLELEMENT REVERSE TRANSCRIPTASE-LIKE PROTEIN-RELATED"/>
    <property type="match status" value="1"/>
</dbReference>
<comment type="caution">
    <text evidence="1">The sequence shown here is derived from an EMBL/GenBank/DDBJ whole genome shotgun (WGS) entry which is preliminary data.</text>
</comment>
<reference evidence="1" key="1">
    <citation type="submission" date="2020-06" db="EMBL/GenBank/DDBJ databases">
        <authorList>
            <person name="Li T."/>
            <person name="Hu X."/>
            <person name="Zhang T."/>
            <person name="Song X."/>
            <person name="Zhang H."/>
            <person name="Dai N."/>
            <person name="Sheng W."/>
            <person name="Hou X."/>
            <person name="Wei L."/>
        </authorList>
    </citation>
    <scope>NUCLEOTIDE SEQUENCE</scope>
    <source>
        <strain evidence="1">G01</strain>
        <tissue evidence="1">Leaf</tissue>
    </source>
</reference>
<proteinExistence type="predicted"/>
<dbReference type="EMBL" id="JACGWK010000980">
    <property type="protein sequence ID" value="KAL0293737.1"/>
    <property type="molecule type" value="Genomic_DNA"/>
</dbReference>
<dbReference type="PANTHER" id="PTHR46890:SF48">
    <property type="entry name" value="RNA-DIRECTED DNA POLYMERASE"/>
    <property type="match status" value="1"/>
</dbReference>
<sequence>MTRSNGISLVPYYIFFGFPDIFIGWIEECVTTPMFSVCINGNPHGFFKGSRGLRQGDPLSPFLFVLIMEVLQLMLQQLIDQNEGFSFHWRSDVASVRIFRHGLDEFAKLSDFMPTHKRVSSFYHGQRSQCGNIYLQLYSFRRVTSPQVSRPASFSLAAIDFGLPTFSLKLIGGLKGGTAFSCPLQGDSN</sequence>
<name>A0AAW2JHN9_9LAMI</name>